<evidence type="ECO:0000313" key="1">
    <source>
        <dbReference type="EMBL" id="EYC35949.1"/>
    </source>
</evidence>
<protein>
    <submittedName>
        <fullName evidence="1">Uncharacterized protein</fullName>
    </submittedName>
</protein>
<evidence type="ECO:0000313" key="2">
    <source>
        <dbReference type="Proteomes" id="UP000024635"/>
    </source>
</evidence>
<sequence>MASCAFFSAMTVFPAHFFPPSWPKADFFAFVESRENRDNDCASRNPRPVSRSKEMIRDGSNGVIRVRLCPKLGKRLK</sequence>
<reference evidence="2" key="1">
    <citation type="journal article" date="2015" name="Nat. Genet.">
        <title>The genome and transcriptome of the zoonotic hookworm Ancylostoma ceylanicum identify infection-specific gene families.</title>
        <authorList>
            <person name="Schwarz E.M."/>
            <person name="Hu Y."/>
            <person name="Antoshechkin I."/>
            <person name="Miller M.M."/>
            <person name="Sternberg P.W."/>
            <person name="Aroian R.V."/>
        </authorList>
    </citation>
    <scope>NUCLEOTIDE SEQUENCE</scope>
    <source>
        <strain evidence="2">HY135</strain>
    </source>
</reference>
<dbReference type="AlphaFoldDB" id="A0A016W7X8"/>
<organism evidence="1 2">
    <name type="scientific">Ancylostoma ceylanicum</name>
    <dbReference type="NCBI Taxonomy" id="53326"/>
    <lineage>
        <taxon>Eukaryota</taxon>
        <taxon>Metazoa</taxon>
        <taxon>Ecdysozoa</taxon>
        <taxon>Nematoda</taxon>
        <taxon>Chromadorea</taxon>
        <taxon>Rhabditida</taxon>
        <taxon>Rhabditina</taxon>
        <taxon>Rhabditomorpha</taxon>
        <taxon>Strongyloidea</taxon>
        <taxon>Ancylostomatidae</taxon>
        <taxon>Ancylostomatinae</taxon>
        <taxon>Ancylostoma</taxon>
    </lineage>
</organism>
<keyword evidence="2" id="KW-1185">Reference proteome</keyword>
<proteinExistence type="predicted"/>
<dbReference type="Proteomes" id="UP000024635">
    <property type="component" value="Unassembled WGS sequence"/>
</dbReference>
<dbReference type="EMBL" id="JARK01000554">
    <property type="protein sequence ID" value="EYC35949.1"/>
    <property type="molecule type" value="Genomic_DNA"/>
</dbReference>
<name>A0A016W7X8_9BILA</name>
<accession>A0A016W7X8</accession>
<gene>
    <name evidence="1" type="primary">Acey_s0954.g3196</name>
    <name evidence="1" type="ORF">Y032_0954g3196</name>
</gene>
<comment type="caution">
    <text evidence="1">The sequence shown here is derived from an EMBL/GenBank/DDBJ whole genome shotgun (WGS) entry which is preliminary data.</text>
</comment>